<dbReference type="GO" id="GO:0030246">
    <property type="term" value="F:carbohydrate binding"/>
    <property type="evidence" value="ECO:0007669"/>
    <property type="project" value="InterPro"/>
</dbReference>
<evidence type="ECO:0000256" key="1">
    <source>
        <dbReference type="ARBA" id="ARBA00022729"/>
    </source>
</evidence>
<dbReference type="InterPro" id="IPR056573">
    <property type="entry name" value="Lectin_L-type_dom"/>
</dbReference>
<dbReference type="InterPro" id="IPR038081">
    <property type="entry name" value="CalX-like_sf"/>
</dbReference>
<accession>A0A518HHN5</accession>
<dbReference type="AlphaFoldDB" id="A0A518HHN5"/>
<keyword evidence="3" id="KW-0106">Calcium</keyword>
<dbReference type="SUPFAM" id="SSF141072">
    <property type="entry name" value="CalX-like"/>
    <property type="match status" value="1"/>
</dbReference>
<dbReference type="PANTHER" id="PTHR19328:SF13">
    <property type="entry name" value="HIPL1 PROTEIN"/>
    <property type="match status" value="1"/>
</dbReference>
<dbReference type="GO" id="GO:0008876">
    <property type="term" value="F:quinoprotein glucose dehydrogenase activity"/>
    <property type="evidence" value="ECO:0007669"/>
    <property type="project" value="UniProtKB-EC"/>
</dbReference>
<dbReference type="InterPro" id="IPR003644">
    <property type="entry name" value="Calx_beta"/>
</dbReference>
<dbReference type="Pfam" id="PF14252">
    <property type="entry name" value="DUF4347"/>
    <property type="match status" value="1"/>
</dbReference>
<name>A0A518HHN5_9BACT</name>
<dbReference type="PANTHER" id="PTHR19328">
    <property type="entry name" value="HEDGEHOG-INTERACTING PROTEIN"/>
    <property type="match status" value="1"/>
</dbReference>
<keyword evidence="6" id="KW-1185">Reference proteome</keyword>
<dbReference type="CDD" id="cd01951">
    <property type="entry name" value="lectin_L-type"/>
    <property type="match status" value="1"/>
</dbReference>
<dbReference type="Pfam" id="PF03160">
    <property type="entry name" value="Calx-beta"/>
    <property type="match status" value="1"/>
</dbReference>
<gene>
    <name evidence="5" type="primary">gdhB_2</name>
    <name evidence="5" type="ORF">Enr13x_01430</name>
</gene>
<keyword evidence="5" id="KW-0560">Oxidoreductase</keyword>
<dbReference type="Pfam" id="PF00139">
    <property type="entry name" value="Lectin_legB"/>
    <property type="match status" value="1"/>
</dbReference>
<dbReference type="SMART" id="SM00237">
    <property type="entry name" value="Calx_beta"/>
    <property type="match status" value="1"/>
</dbReference>
<dbReference type="InterPro" id="IPR011042">
    <property type="entry name" value="6-blade_b-propeller_TolB-like"/>
</dbReference>
<organism evidence="5 6">
    <name type="scientific">Stieleria neptunia</name>
    <dbReference type="NCBI Taxonomy" id="2527979"/>
    <lineage>
        <taxon>Bacteria</taxon>
        <taxon>Pseudomonadati</taxon>
        <taxon>Planctomycetota</taxon>
        <taxon>Planctomycetia</taxon>
        <taxon>Pirellulales</taxon>
        <taxon>Pirellulaceae</taxon>
        <taxon>Stieleria</taxon>
    </lineage>
</organism>
<dbReference type="Gene3D" id="2.60.60.40">
    <property type="match status" value="2"/>
</dbReference>
<dbReference type="Gene3D" id="2.60.120.200">
    <property type="match status" value="1"/>
</dbReference>
<keyword evidence="1" id="KW-0732">Signal</keyword>
<dbReference type="InterPro" id="IPR031768">
    <property type="entry name" value="CBM60_xylan-bd"/>
</dbReference>
<dbReference type="Gene3D" id="2.60.40.2030">
    <property type="match status" value="1"/>
</dbReference>
<sequence length="1238" mass="131912">MLAADAGVAVAAAPLADAVEEATATPAADSIQISAATLNPTATLVIVDPSVANDFDFSAAIPADAELVVLDPATDAVSQITDILSHRSGLHSVHLISHGQPGRLQLGHDRVDADTVADRAAELMRWKTSFAPGGDLLIYGCDVAAGDQGQAFLNRIAHVTGLDVAASIDRTGSAGHQADWDLERTVGAVTHVDDLDRSALSQFTGALSIQIYAAGQIGEEEMQLQVGNEVVGTWTMTGTDASNRLFGEFSVAIENASIDDIRINFINDLWRPEIGLDRNLRVDRIVVDGVTYQTEDSSVFSTGSWRSEDGIVPGFRQSEYLNANGHFQFASTGNGGGSVITIDASGNMGQERMELLIDGNVVRTFENVSASPATYSYTANETVTADRVEIAFTNDFYDPDNGIDRNLKVDRIRIDGQVFETEAPSTYTTGFYVAGQGIVAGFYQSETLYGNGRFQYLADNPPPPVDPPVDPPDNGESGSFVLAEDFASVFESDSSVTLTIARVGGSDGTASVQYATASETATAGSDFVANSGTLVFADGETSQSVTVFLLQDGIAEGTESFSFRLTGSENASLLAPRTATINILDIDQGLPTYASFDSTANLQLNRDATINYGNLQLTTVVPQQRGSAYHRTPISVDANTSFQATFAARFNGGQGSAGGEGLAFIIQNSPGGTAGQDIGNYSGGLAYNAQQNSIGIELDTFQNVYEQFADEITITVNGVMVTPVRTIQSPYDLNDGRVYYTWVDYNGQSDNLSVYISDTNEKPEFALMKTTLQLDGIVGSQAYVGFAAATGTAYNNTYIHSWSMTLDTPAADPPTIPTGEIIRQDIITGLNQPLNVEWSPDGRNLYVGEKAGIVRVSRDGGPLTEMIDISGITNNVQDRGLVDFEVHPDFVNNPYIYLNYTVDPPEVYHYVGNPLAGPDGSGNRAGRLVRMTLDASTNYTTVIPNSSVTLLGTNSTWSNFNAFVDSTLNFNEPPAGLNPDGSYIQDFINSDSRSHTVGGLAFGADGALYVGIGDGASFNQTDPRALRVQDPNSLSGKILRIDPITGQGFSDNPFFDGDVNSNRSKVYQLGLRNPWRLSVNPNDGRLYIGETGLVSFEEINIGPAGTNFGWPYYEGGQGVNRRTPSYQGLPQAQGFYNSGQPASPAFIAQPHTNGTDVIVLGSVGSGLNYGPQYDNDVFYADFASGVVRHGSVDAAGNLTSIDVFATGANFAVDIQQGPDGFLYYVDIVSGSVGRFLLI</sequence>
<evidence type="ECO:0000313" key="6">
    <source>
        <dbReference type="Proteomes" id="UP000319004"/>
    </source>
</evidence>
<dbReference type="InterPro" id="IPR012938">
    <property type="entry name" value="Glc/Sorbosone_DH"/>
</dbReference>
<evidence type="ECO:0000313" key="5">
    <source>
        <dbReference type="EMBL" id="QDV40337.1"/>
    </source>
</evidence>
<dbReference type="InterPro" id="IPR001220">
    <property type="entry name" value="Legume_lectin_dom"/>
</dbReference>
<evidence type="ECO:0000259" key="4">
    <source>
        <dbReference type="SMART" id="SM00237"/>
    </source>
</evidence>
<reference evidence="5 6" key="1">
    <citation type="submission" date="2019-03" db="EMBL/GenBank/DDBJ databases">
        <title>Deep-cultivation of Planctomycetes and their phenomic and genomic characterization uncovers novel biology.</title>
        <authorList>
            <person name="Wiegand S."/>
            <person name="Jogler M."/>
            <person name="Boedeker C."/>
            <person name="Pinto D."/>
            <person name="Vollmers J."/>
            <person name="Rivas-Marin E."/>
            <person name="Kohn T."/>
            <person name="Peeters S.H."/>
            <person name="Heuer A."/>
            <person name="Rast P."/>
            <person name="Oberbeckmann S."/>
            <person name="Bunk B."/>
            <person name="Jeske O."/>
            <person name="Meyerdierks A."/>
            <person name="Storesund J.E."/>
            <person name="Kallscheuer N."/>
            <person name="Luecker S."/>
            <person name="Lage O.M."/>
            <person name="Pohl T."/>
            <person name="Merkel B.J."/>
            <person name="Hornburger P."/>
            <person name="Mueller R.-W."/>
            <person name="Bruemmer F."/>
            <person name="Labrenz M."/>
            <person name="Spormann A.M."/>
            <person name="Op den Camp H."/>
            <person name="Overmann J."/>
            <person name="Amann R."/>
            <person name="Jetten M.S.M."/>
            <person name="Mascher T."/>
            <person name="Medema M.H."/>
            <person name="Devos D.P."/>
            <person name="Kaster A.-K."/>
            <person name="Ovreas L."/>
            <person name="Rohde M."/>
            <person name="Galperin M.Y."/>
            <person name="Jogler C."/>
        </authorList>
    </citation>
    <scope>NUCLEOTIDE SEQUENCE [LARGE SCALE GENOMIC DNA]</scope>
    <source>
        <strain evidence="5 6">Enr13</strain>
    </source>
</reference>
<keyword evidence="2" id="KW-0677">Repeat</keyword>
<dbReference type="SUPFAM" id="SSF49899">
    <property type="entry name" value="Concanavalin A-like lectins/glucanases"/>
    <property type="match status" value="1"/>
</dbReference>
<dbReference type="InterPro" id="IPR013320">
    <property type="entry name" value="ConA-like_dom_sf"/>
</dbReference>
<dbReference type="Pfam" id="PF16841">
    <property type="entry name" value="CBM60"/>
    <property type="match status" value="2"/>
</dbReference>
<dbReference type="EMBL" id="CP037423">
    <property type="protein sequence ID" value="QDV40337.1"/>
    <property type="molecule type" value="Genomic_DNA"/>
</dbReference>
<dbReference type="Proteomes" id="UP000319004">
    <property type="component" value="Chromosome"/>
</dbReference>
<protein>
    <submittedName>
        <fullName evidence="5">Quinoprotein glucose dehydrogenase B</fullName>
        <ecNumber evidence="5">1.1.5.2</ecNumber>
    </submittedName>
</protein>
<dbReference type="EC" id="1.1.5.2" evidence="5"/>
<proteinExistence type="predicted"/>
<evidence type="ECO:0000256" key="2">
    <source>
        <dbReference type="ARBA" id="ARBA00022737"/>
    </source>
</evidence>
<dbReference type="GO" id="GO:0016020">
    <property type="term" value="C:membrane"/>
    <property type="evidence" value="ECO:0007669"/>
    <property type="project" value="InterPro"/>
</dbReference>
<dbReference type="Pfam" id="PF07995">
    <property type="entry name" value="GSDH"/>
    <property type="match status" value="2"/>
</dbReference>
<evidence type="ECO:0000256" key="3">
    <source>
        <dbReference type="ARBA" id="ARBA00022837"/>
    </source>
</evidence>
<dbReference type="Gene3D" id="2.120.10.30">
    <property type="entry name" value="TolB, C-terminal domain"/>
    <property type="match status" value="1"/>
</dbReference>
<feature type="domain" description="Calx-beta" evidence="4">
    <location>
        <begin position="467"/>
        <end position="566"/>
    </location>
</feature>
<dbReference type="InterPro" id="IPR025592">
    <property type="entry name" value="DUF4347"/>
</dbReference>
<dbReference type="KEGG" id="snep:Enr13x_01430"/>
<dbReference type="InterPro" id="IPR011041">
    <property type="entry name" value="Quinoprot_gluc/sorb_DH_b-prop"/>
</dbReference>
<dbReference type="GO" id="GO:0007154">
    <property type="term" value="P:cell communication"/>
    <property type="evidence" value="ECO:0007669"/>
    <property type="project" value="InterPro"/>
</dbReference>
<dbReference type="SUPFAM" id="SSF50952">
    <property type="entry name" value="Soluble quinoprotein glucose dehydrogenase"/>
    <property type="match status" value="1"/>
</dbReference>